<evidence type="ECO:0000313" key="13">
    <source>
        <dbReference type="EMBL" id="MDR6233226.1"/>
    </source>
</evidence>
<feature type="domain" description="Response regulatory" evidence="12">
    <location>
        <begin position="3"/>
        <end position="117"/>
    </location>
</feature>
<dbReference type="CDD" id="cd00009">
    <property type="entry name" value="AAA"/>
    <property type="match status" value="1"/>
</dbReference>
<dbReference type="InterPro" id="IPR025943">
    <property type="entry name" value="Sigma_54_int_dom_ATP-bd_2"/>
</dbReference>
<dbReference type="Proteomes" id="UP001268036">
    <property type="component" value="Unassembled WGS sequence"/>
</dbReference>
<dbReference type="FunFam" id="3.40.50.300:FF:000006">
    <property type="entry name" value="DNA-binding transcriptional regulator NtrC"/>
    <property type="match status" value="1"/>
</dbReference>
<dbReference type="InterPro" id="IPR001789">
    <property type="entry name" value="Sig_transdc_resp-reg_receiver"/>
</dbReference>
<protein>
    <recommendedName>
        <fullName evidence="1">DNA-binding transcriptional regulator NtrC</fullName>
    </recommendedName>
    <alternativeName>
        <fullName evidence="8">Nitrogen regulation protein NR(I)</fullName>
    </alternativeName>
    <alternativeName>
        <fullName evidence="9">Nitrogen regulator I</fullName>
    </alternativeName>
</protein>
<dbReference type="EMBL" id="JAVJAF010000001">
    <property type="protein sequence ID" value="MDR6233226.1"/>
    <property type="molecule type" value="Genomic_DNA"/>
</dbReference>
<keyword evidence="10" id="KW-0597">Phosphoprotein</keyword>
<evidence type="ECO:0000259" key="11">
    <source>
        <dbReference type="PROSITE" id="PS50045"/>
    </source>
</evidence>
<dbReference type="PANTHER" id="PTHR32071">
    <property type="entry name" value="TRANSCRIPTIONAL REGULATORY PROTEIN"/>
    <property type="match status" value="1"/>
</dbReference>
<dbReference type="AlphaFoldDB" id="A0AAJ2BL17"/>
<dbReference type="InterPro" id="IPR025662">
    <property type="entry name" value="Sigma_54_int_dom_ATP-bd_1"/>
</dbReference>
<dbReference type="Pfam" id="PF00072">
    <property type="entry name" value="Response_reg"/>
    <property type="match status" value="1"/>
</dbReference>
<keyword evidence="4" id="KW-0902">Two-component regulatory system</keyword>
<proteinExistence type="predicted"/>
<dbReference type="GO" id="GO:0000160">
    <property type="term" value="P:phosphorelay signal transduction system"/>
    <property type="evidence" value="ECO:0007669"/>
    <property type="project" value="UniProtKB-KW"/>
</dbReference>
<dbReference type="SMART" id="SM00448">
    <property type="entry name" value="REC"/>
    <property type="match status" value="1"/>
</dbReference>
<dbReference type="Gene3D" id="3.40.50.300">
    <property type="entry name" value="P-loop containing nucleotide triphosphate hydrolases"/>
    <property type="match status" value="1"/>
</dbReference>
<dbReference type="PROSITE" id="PS00676">
    <property type="entry name" value="SIGMA54_INTERACT_2"/>
    <property type="match status" value="1"/>
</dbReference>
<evidence type="ECO:0000256" key="6">
    <source>
        <dbReference type="ARBA" id="ARBA00023159"/>
    </source>
</evidence>
<evidence type="ECO:0000256" key="5">
    <source>
        <dbReference type="ARBA" id="ARBA00023125"/>
    </source>
</evidence>
<comment type="caution">
    <text evidence="13">The sequence shown here is derived from an EMBL/GenBank/DDBJ whole genome shotgun (WGS) entry which is preliminary data.</text>
</comment>
<dbReference type="SUPFAM" id="SSF52540">
    <property type="entry name" value="P-loop containing nucleoside triphosphate hydrolases"/>
    <property type="match status" value="1"/>
</dbReference>
<dbReference type="GO" id="GO:0005524">
    <property type="term" value="F:ATP binding"/>
    <property type="evidence" value="ECO:0007669"/>
    <property type="project" value="UniProtKB-KW"/>
</dbReference>
<evidence type="ECO:0000256" key="9">
    <source>
        <dbReference type="ARBA" id="ARBA00031910"/>
    </source>
</evidence>
<evidence type="ECO:0000256" key="2">
    <source>
        <dbReference type="ARBA" id="ARBA00022741"/>
    </source>
</evidence>
<dbReference type="PROSITE" id="PS00675">
    <property type="entry name" value="SIGMA54_INTERACT_1"/>
    <property type="match status" value="1"/>
</dbReference>
<dbReference type="SUPFAM" id="SSF52172">
    <property type="entry name" value="CheY-like"/>
    <property type="match status" value="1"/>
</dbReference>
<evidence type="ECO:0000256" key="10">
    <source>
        <dbReference type="PROSITE-ProRule" id="PRU00169"/>
    </source>
</evidence>
<keyword evidence="6" id="KW-0010">Activator</keyword>
<keyword evidence="5 13" id="KW-0238">DNA-binding</keyword>
<gene>
    <name evidence="13" type="ORF">QE440_000967</name>
</gene>
<evidence type="ECO:0000256" key="4">
    <source>
        <dbReference type="ARBA" id="ARBA00023012"/>
    </source>
</evidence>
<dbReference type="InterPro" id="IPR027417">
    <property type="entry name" value="P-loop_NTPase"/>
</dbReference>
<dbReference type="PROSITE" id="PS50110">
    <property type="entry name" value="RESPONSE_REGULATORY"/>
    <property type="match status" value="1"/>
</dbReference>
<name>A0AAJ2BL17_9PSED</name>
<accession>A0AAJ2BL17</accession>
<organism evidence="13 14">
    <name type="scientific">Pseudomonas oryzihabitans</name>
    <dbReference type="NCBI Taxonomy" id="47885"/>
    <lineage>
        <taxon>Bacteria</taxon>
        <taxon>Pseudomonadati</taxon>
        <taxon>Pseudomonadota</taxon>
        <taxon>Gammaproteobacteria</taxon>
        <taxon>Pseudomonadales</taxon>
        <taxon>Pseudomonadaceae</taxon>
        <taxon>Pseudomonas</taxon>
    </lineage>
</organism>
<evidence type="ECO:0000256" key="7">
    <source>
        <dbReference type="ARBA" id="ARBA00023231"/>
    </source>
</evidence>
<dbReference type="SMART" id="SM00382">
    <property type="entry name" value="AAA"/>
    <property type="match status" value="1"/>
</dbReference>
<keyword evidence="7" id="KW-0535">Nitrogen fixation</keyword>
<dbReference type="GO" id="GO:0003677">
    <property type="term" value="F:DNA binding"/>
    <property type="evidence" value="ECO:0007669"/>
    <property type="project" value="UniProtKB-KW"/>
</dbReference>
<evidence type="ECO:0000259" key="12">
    <source>
        <dbReference type="PROSITE" id="PS50110"/>
    </source>
</evidence>
<evidence type="ECO:0000256" key="1">
    <source>
        <dbReference type="ARBA" id="ARBA00019059"/>
    </source>
</evidence>
<dbReference type="Pfam" id="PF00158">
    <property type="entry name" value="Sigma54_activat"/>
    <property type="match status" value="1"/>
</dbReference>
<dbReference type="GO" id="GO:0006355">
    <property type="term" value="P:regulation of DNA-templated transcription"/>
    <property type="evidence" value="ECO:0007669"/>
    <property type="project" value="InterPro"/>
</dbReference>
<keyword evidence="3" id="KW-0067">ATP-binding</keyword>
<reference evidence="13" key="1">
    <citation type="submission" date="2023-08" db="EMBL/GenBank/DDBJ databases">
        <title>Functional and genomic diversity of the sorghum phyllosphere microbiome.</title>
        <authorList>
            <person name="Shade A."/>
        </authorList>
    </citation>
    <scope>NUCLEOTIDE SEQUENCE</scope>
    <source>
        <strain evidence="13">SORGH_AS_0201</strain>
    </source>
</reference>
<dbReference type="Gene3D" id="3.40.50.2300">
    <property type="match status" value="1"/>
</dbReference>
<dbReference type="InterPro" id="IPR003593">
    <property type="entry name" value="AAA+_ATPase"/>
</dbReference>
<evidence type="ECO:0000256" key="8">
    <source>
        <dbReference type="ARBA" id="ARBA00029881"/>
    </source>
</evidence>
<dbReference type="PANTHER" id="PTHR32071:SF95">
    <property type="entry name" value="DNA-BINDING TRANSCRIPTIONAL REGULATOR NTRC"/>
    <property type="match status" value="1"/>
</dbReference>
<dbReference type="InterPro" id="IPR011006">
    <property type="entry name" value="CheY-like_superfamily"/>
</dbReference>
<sequence>MPTLLIIDDDAGLRDALAETAADQGYRVLQADQGEAGLRLLQQETVDAVLLDLRMPGLDGLEVLARIRALPEPPPVTVLTAFASAGNTIEAMRLGAFDHLTKPIGRDELIRVLAGMTAQRGPANAPAATADGHTLVGGSDALRQVQKIIGRLVDSEATVLVTGETGTGKELVARAIHEHGKRQGAPFVAVNCAAIPPDLLESELFGHVRGAFSGATSNRLGAFREAQGGTLFLDEIGDMPLPMQAKILRALQEREVTPVGGAPVRLDVRLVAATHRDLAQRVASGDFREDLFYRLHVVPIHLPALRERRADILPLAEHFLAPSGAGAGRRCRRPAAAPSLAR</sequence>
<feature type="domain" description="Sigma-54 factor interaction" evidence="11">
    <location>
        <begin position="135"/>
        <end position="342"/>
    </location>
</feature>
<evidence type="ECO:0000313" key="14">
    <source>
        <dbReference type="Proteomes" id="UP001268036"/>
    </source>
</evidence>
<feature type="modified residue" description="4-aspartylphosphate" evidence="10">
    <location>
        <position position="52"/>
    </location>
</feature>
<dbReference type="RefSeq" id="WP_309755921.1">
    <property type="nucleotide sequence ID" value="NZ_JAVJAF010000001.1"/>
</dbReference>
<keyword evidence="2" id="KW-0547">Nucleotide-binding</keyword>
<dbReference type="InterPro" id="IPR002078">
    <property type="entry name" value="Sigma_54_int"/>
</dbReference>
<evidence type="ECO:0000256" key="3">
    <source>
        <dbReference type="ARBA" id="ARBA00022840"/>
    </source>
</evidence>
<dbReference type="PROSITE" id="PS50045">
    <property type="entry name" value="SIGMA54_INTERACT_4"/>
    <property type="match status" value="1"/>
</dbReference>